<dbReference type="AlphaFoldDB" id="A0A6A5U4Q6"/>
<keyword evidence="3" id="KW-1185">Reference proteome</keyword>
<dbReference type="Proteomes" id="UP000800035">
    <property type="component" value="Unassembled WGS sequence"/>
</dbReference>
<name>A0A6A5U4Q6_9PLEO</name>
<proteinExistence type="predicted"/>
<organism evidence="2 3">
    <name type="scientific">Byssothecium circinans</name>
    <dbReference type="NCBI Taxonomy" id="147558"/>
    <lineage>
        <taxon>Eukaryota</taxon>
        <taxon>Fungi</taxon>
        <taxon>Dikarya</taxon>
        <taxon>Ascomycota</taxon>
        <taxon>Pezizomycotina</taxon>
        <taxon>Dothideomycetes</taxon>
        <taxon>Pleosporomycetidae</taxon>
        <taxon>Pleosporales</taxon>
        <taxon>Massarineae</taxon>
        <taxon>Massarinaceae</taxon>
        <taxon>Byssothecium</taxon>
    </lineage>
</organism>
<evidence type="ECO:0000256" key="1">
    <source>
        <dbReference type="SAM" id="MobiDB-lite"/>
    </source>
</evidence>
<gene>
    <name evidence="2" type="ORF">CC80DRAFT_545681</name>
</gene>
<feature type="region of interest" description="Disordered" evidence="1">
    <location>
        <begin position="39"/>
        <end position="60"/>
    </location>
</feature>
<sequence>MAIPNSSLAFRNGFESMAICKAITEFSQRLPSRHNCPRFDRSSGIAHKPATPHKKEAAQIDTPQSRFRHLAAATTKSEWAAPSFHSRPRYQKLPSPSTQMYYVERTLASIQDPGSGTPYLPHLAKACLSLYVHSQPYGTSSEFCLICIYDITHAERPPAYITPPRGSFSYLVSDSAVPILLFFLSILLWDRTVVPGNVSGEQKRS</sequence>
<evidence type="ECO:0000313" key="3">
    <source>
        <dbReference type="Proteomes" id="UP000800035"/>
    </source>
</evidence>
<accession>A0A6A5U4Q6</accession>
<protein>
    <submittedName>
        <fullName evidence="2">Uncharacterized protein</fullName>
    </submittedName>
</protein>
<evidence type="ECO:0000313" key="2">
    <source>
        <dbReference type="EMBL" id="KAF1959310.1"/>
    </source>
</evidence>
<dbReference type="EMBL" id="ML976985">
    <property type="protein sequence ID" value="KAF1959310.1"/>
    <property type="molecule type" value="Genomic_DNA"/>
</dbReference>
<reference evidence="2" key="1">
    <citation type="journal article" date="2020" name="Stud. Mycol.">
        <title>101 Dothideomycetes genomes: a test case for predicting lifestyles and emergence of pathogens.</title>
        <authorList>
            <person name="Haridas S."/>
            <person name="Albert R."/>
            <person name="Binder M."/>
            <person name="Bloem J."/>
            <person name="Labutti K."/>
            <person name="Salamov A."/>
            <person name="Andreopoulos B."/>
            <person name="Baker S."/>
            <person name="Barry K."/>
            <person name="Bills G."/>
            <person name="Bluhm B."/>
            <person name="Cannon C."/>
            <person name="Castanera R."/>
            <person name="Culley D."/>
            <person name="Daum C."/>
            <person name="Ezra D."/>
            <person name="Gonzalez J."/>
            <person name="Henrissat B."/>
            <person name="Kuo A."/>
            <person name="Liang C."/>
            <person name="Lipzen A."/>
            <person name="Lutzoni F."/>
            <person name="Magnuson J."/>
            <person name="Mondo S."/>
            <person name="Nolan M."/>
            <person name="Ohm R."/>
            <person name="Pangilinan J."/>
            <person name="Park H.-J."/>
            <person name="Ramirez L."/>
            <person name="Alfaro M."/>
            <person name="Sun H."/>
            <person name="Tritt A."/>
            <person name="Yoshinaga Y."/>
            <person name="Zwiers L.-H."/>
            <person name="Turgeon B."/>
            <person name="Goodwin S."/>
            <person name="Spatafora J."/>
            <person name="Crous P."/>
            <person name="Grigoriev I."/>
        </authorList>
    </citation>
    <scope>NUCLEOTIDE SEQUENCE</scope>
    <source>
        <strain evidence="2">CBS 675.92</strain>
    </source>
</reference>